<name>A0A4V3S6Z5_9HYME</name>
<evidence type="ECO:0000313" key="1">
    <source>
        <dbReference type="EMBL" id="TGZ35404.1"/>
    </source>
</evidence>
<keyword evidence="2" id="KW-1185">Reference proteome</keyword>
<protein>
    <submittedName>
        <fullName evidence="1">Uncharacterized protein</fullName>
    </submittedName>
</protein>
<accession>A0A4V3S6Z5</accession>
<evidence type="ECO:0000313" key="2">
    <source>
        <dbReference type="Proteomes" id="UP000310200"/>
    </source>
</evidence>
<comment type="caution">
    <text evidence="1">The sequence shown here is derived from an EMBL/GenBank/DDBJ whole genome shotgun (WGS) entry which is preliminary data.</text>
</comment>
<dbReference type="EMBL" id="QBLH01003705">
    <property type="protein sequence ID" value="TGZ35404.1"/>
    <property type="molecule type" value="Genomic_DNA"/>
</dbReference>
<proteinExistence type="predicted"/>
<dbReference type="Proteomes" id="UP000310200">
    <property type="component" value="Unassembled WGS sequence"/>
</dbReference>
<dbReference type="AlphaFoldDB" id="A0A4V3S6Z5"/>
<sequence length="190" mass="22246">MRLDDEPFDFYPRFARRLYSPGHWGNGRTSGHFFQMISSLRPSPISFTVRCRKDKCLRRHEKSSAEARRDRGRKQQEILRAQCDASALFFTMGDDDRISGRSRFPFYVKCVQFVDNTNLLANIFRSRQIRFQLGSWERKGRNFCPRVIEEFSETIDAASQRLHLHKMAKAVLVGQSMLPTSCLSERTMLQ</sequence>
<organism evidence="1 2">
    <name type="scientific">Temnothorax longispinosus</name>
    <dbReference type="NCBI Taxonomy" id="300112"/>
    <lineage>
        <taxon>Eukaryota</taxon>
        <taxon>Metazoa</taxon>
        <taxon>Ecdysozoa</taxon>
        <taxon>Arthropoda</taxon>
        <taxon>Hexapoda</taxon>
        <taxon>Insecta</taxon>
        <taxon>Pterygota</taxon>
        <taxon>Neoptera</taxon>
        <taxon>Endopterygota</taxon>
        <taxon>Hymenoptera</taxon>
        <taxon>Apocrita</taxon>
        <taxon>Aculeata</taxon>
        <taxon>Formicoidea</taxon>
        <taxon>Formicidae</taxon>
        <taxon>Myrmicinae</taxon>
        <taxon>Temnothorax</taxon>
    </lineage>
</organism>
<reference evidence="1 2" key="1">
    <citation type="journal article" date="2019" name="Philos. Trans. R. Soc. Lond., B, Biol. Sci.">
        <title>Ant behaviour and brain gene expression of defending hosts depend on the ecological success of the intruding social parasite.</title>
        <authorList>
            <person name="Kaur R."/>
            <person name="Stoldt M."/>
            <person name="Jongepier E."/>
            <person name="Feldmeyer B."/>
            <person name="Menzel F."/>
            <person name="Bornberg-Bauer E."/>
            <person name="Foitzik S."/>
        </authorList>
    </citation>
    <scope>NUCLEOTIDE SEQUENCE [LARGE SCALE GENOMIC DNA]</scope>
    <source>
        <tissue evidence="1">Whole body</tissue>
    </source>
</reference>
<gene>
    <name evidence="1" type="ORF">DBV15_08902</name>
</gene>